<feature type="region of interest" description="Disordered" evidence="2">
    <location>
        <begin position="234"/>
        <end position="275"/>
    </location>
</feature>
<protein>
    <submittedName>
        <fullName evidence="4">GMC family oxidoreductase</fullName>
    </submittedName>
</protein>
<comment type="similarity">
    <text evidence="1">Belongs to the GMC oxidoreductase family.</text>
</comment>
<feature type="domain" description="Glucose-methanol-choline oxidoreductase C-terminal" evidence="3">
    <location>
        <begin position="67"/>
        <end position="200"/>
    </location>
</feature>
<dbReference type="PANTHER" id="PTHR11552">
    <property type="entry name" value="GLUCOSE-METHANOL-CHOLINE GMC OXIDOREDUCTASE"/>
    <property type="match status" value="1"/>
</dbReference>
<dbReference type="SUPFAM" id="SSF51905">
    <property type="entry name" value="FAD/NAD(P)-binding domain"/>
    <property type="match status" value="1"/>
</dbReference>
<evidence type="ECO:0000313" key="4">
    <source>
        <dbReference type="EMBL" id="MFD1533822.1"/>
    </source>
</evidence>
<dbReference type="RefSeq" id="WP_343977969.1">
    <property type="nucleotide sequence ID" value="NZ_BAAAJG010000009.1"/>
</dbReference>
<keyword evidence="5" id="KW-1185">Reference proteome</keyword>
<dbReference type="InterPro" id="IPR007867">
    <property type="entry name" value="GMC_OxRtase_C"/>
</dbReference>
<dbReference type="InterPro" id="IPR036188">
    <property type="entry name" value="FAD/NAD-bd_sf"/>
</dbReference>
<evidence type="ECO:0000256" key="2">
    <source>
        <dbReference type="SAM" id="MobiDB-lite"/>
    </source>
</evidence>
<dbReference type="Pfam" id="PF05199">
    <property type="entry name" value="GMC_oxred_C"/>
    <property type="match status" value="1"/>
</dbReference>
<dbReference type="Gene3D" id="3.30.560.10">
    <property type="entry name" value="Glucose Oxidase, domain 3"/>
    <property type="match status" value="1"/>
</dbReference>
<gene>
    <name evidence="4" type="ORF">ACFSCY_30840</name>
</gene>
<dbReference type="InterPro" id="IPR012132">
    <property type="entry name" value="GMC_OxRdtase"/>
</dbReference>
<evidence type="ECO:0000256" key="1">
    <source>
        <dbReference type="ARBA" id="ARBA00010790"/>
    </source>
</evidence>
<comment type="caution">
    <text evidence="4">The sequence shown here is derived from an EMBL/GenBank/DDBJ whole genome shotgun (WGS) entry which is preliminary data.</text>
</comment>
<dbReference type="Gene3D" id="3.50.50.60">
    <property type="entry name" value="FAD/NAD(P)-binding domain"/>
    <property type="match status" value="1"/>
</dbReference>
<dbReference type="SUPFAM" id="SSF54373">
    <property type="entry name" value="FAD-linked reductases, C-terminal domain"/>
    <property type="match status" value="1"/>
</dbReference>
<proteinExistence type="inferred from homology"/>
<name>A0ABW4FTI1_9PSEU</name>
<dbReference type="Proteomes" id="UP001597145">
    <property type="component" value="Unassembled WGS sequence"/>
</dbReference>
<reference evidence="5" key="1">
    <citation type="journal article" date="2019" name="Int. J. Syst. Evol. Microbiol.">
        <title>The Global Catalogue of Microorganisms (GCM) 10K type strain sequencing project: providing services to taxonomists for standard genome sequencing and annotation.</title>
        <authorList>
            <consortium name="The Broad Institute Genomics Platform"/>
            <consortium name="The Broad Institute Genome Sequencing Center for Infectious Disease"/>
            <person name="Wu L."/>
            <person name="Ma J."/>
        </authorList>
    </citation>
    <scope>NUCLEOTIDE SEQUENCE [LARGE SCALE GENOMIC DNA]</scope>
    <source>
        <strain evidence="5">JCM 12165</strain>
    </source>
</reference>
<accession>A0ABW4FTI1</accession>
<dbReference type="EMBL" id="JBHUCP010000026">
    <property type="protein sequence ID" value="MFD1533822.1"/>
    <property type="molecule type" value="Genomic_DNA"/>
</dbReference>
<evidence type="ECO:0000313" key="5">
    <source>
        <dbReference type="Proteomes" id="UP001597145"/>
    </source>
</evidence>
<evidence type="ECO:0000259" key="3">
    <source>
        <dbReference type="Pfam" id="PF05199"/>
    </source>
</evidence>
<dbReference type="PANTHER" id="PTHR11552:SF147">
    <property type="entry name" value="CHOLINE DEHYDROGENASE, MITOCHONDRIAL"/>
    <property type="match status" value="1"/>
</dbReference>
<sequence length="275" mass="28771">MGVVVYSAAQPMPEGTNNHGDLLAALRSDPELSAPDMHLLLVDLPMTPPGLPGPESGFSIAFALLQPHSRGSVRLVSNDPLVPPSIDPRVLTDERDMAGMLTGLSMAREIGGSQALAPWRKDEVLPGAQVTSDAATRAFLNRDVGTYFHGIGTCRIGTGQDAVVDTQLRVHGIHGLRVVDASVMPSIPGANTNATVLAIAERAAAMITGEDLQASDAGQDNILRGFTGPNVTVESGGRCDDEPCDNTARHSTAPRGPIRASAPTRTGPGRKLIRP</sequence>
<organism evidence="4 5">
    <name type="scientific">Pseudonocardia aurantiaca</name>
    <dbReference type="NCBI Taxonomy" id="75290"/>
    <lineage>
        <taxon>Bacteria</taxon>
        <taxon>Bacillati</taxon>
        <taxon>Actinomycetota</taxon>
        <taxon>Actinomycetes</taxon>
        <taxon>Pseudonocardiales</taxon>
        <taxon>Pseudonocardiaceae</taxon>
        <taxon>Pseudonocardia</taxon>
    </lineage>
</organism>